<evidence type="ECO:0000313" key="2">
    <source>
        <dbReference type="EMBL" id="MDQ2588930.1"/>
    </source>
</evidence>
<dbReference type="InterPro" id="IPR053140">
    <property type="entry name" value="GDSL_Rv0518-like"/>
</dbReference>
<dbReference type="RefSeq" id="WP_306750595.1">
    <property type="nucleotide sequence ID" value="NZ_NSDM01000025.1"/>
</dbReference>
<evidence type="ECO:0000313" key="3">
    <source>
        <dbReference type="Proteomes" id="UP001225605"/>
    </source>
</evidence>
<reference evidence="2 3" key="1">
    <citation type="submission" date="2017-06" db="EMBL/GenBank/DDBJ databases">
        <title>Cultured bacterium strain Saccharothrix yanglingensis Hhs.015.</title>
        <authorList>
            <person name="Xia Y."/>
        </authorList>
    </citation>
    <scope>NUCLEOTIDE SEQUENCE [LARGE SCALE GENOMIC DNA]</scope>
    <source>
        <strain evidence="2 3">Hhs.015</strain>
    </source>
</reference>
<dbReference type="Gene3D" id="3.40.50.1110">
    <property type="entry name" value="SGNH hydrolase"/>
    <property type="match status" value="1"/>
</dbReference>
<dbReference type="SUPFAM" id="SSF52266">
    <property type="entry name" value="SGNH hydrolase"/>
    <property type="match status" value="1"/>
</dbReference>
<organism evidence="2 3">
    <name type="scientific">Saccharothrix yanglingensis</name>
    <dbReference type="NCBI Taxonomy" id="659496"/>
    <lineage>
        <taxon>Bacteria</taxon>
        <taxon>Bacillati</taxon>
        <taxon>Actinomycetota</taxon>
        <taxon>Actinomycetes</taxon>
        <taxon>Pseudonocardiales</taxon>
        <taxon>Pseudonocardiaceae</taxon>
        <taxon>Saccharothrix</taxon>
    </lineage>
</organism>
<dbReference type="Pfam" id="PF13472">
    <property type="entry name" value="Lipase_GDSL_2"/>
    <property type="match status" value="1"/>
</dbReference>
<dbReference type="InterPro" id="IPR036514">
    <property type="entry name" value="SGNH_hydro_sf"/>
</dbReference>
<dbReference type="CDD" id="cd01832">
    <property type="entry name" value="SGNH_hydrolase_like_1"/>
    <property type="match status" value="1"/>
</dbReference>
<protein>
    <submittedName>
        <fullName evidence="2">G-D-S-L family lipolytic protein</fullName>
    </submittedName>
</protein>
<proteinExistence type="predicted"/>
<keyword evidence="3" id="KW-1185">Reference proteome</keyword>
<dbReference type="Proteomes" id="UP001225605">
    <property type="component" value="Unassembled WGS sequence"/>
</dbReference>
<dbReference type="PANTHER" id="PTHR43784">
    <property type="entry name" value="GDSL-LIKE LIPASE/ACYLHYDROLASE, PUTATIVE (AFU_ORTHOLOGUE AFUA_2G00820)-RELATED"/>
    <property type="match status" value="1"/>
</dbReference>
<evidence type="ECO:0000259" key="1">
    <source>
        <dbReference type="Pfam" id="PF13472"/>
    </source>
</evidence>
<accession>A0ABU0X9W2</accession>
<comment type="caution">
    <text evidence="2">The sequence shown here is derived from an EMBL/GenBank/DDBJ whole genome shotgun (WGS) entry which is preliminary data.</text>
</comment>
<sequence length="202" mass="21633">MKPRLTTLGDSFTQGHGDDPLCGGWTARLAELLGVAGGRTRNLGAFGATTQDVVERQLAAALVNKAPMIGLNVGVNDLISDYEPDRFRRNVELILGTLAGPNTTVFTATYPPIPRIAALPPAFRELVGSRFTEANDVVRAATGRHGVLLLDIARDPHWLTPELWSDDDLHPSPSGHRHFAERMAELLAGAAGTSAHTGRWAG</sequence>
<dbReference type="InterPro" id="IPR013830">
    <property type="entry name" value="SGNH_hydro"/>
</dbReference>
<gene>
    <name evidence="2" type="ORF">CKY47_34295</name>
</gene>
<dbReference type="PANTHER" id="PTHR43784:SF2">
    <property type="entry name" value="GDSL-LIKE LIPASE_ACYLHYDROLASE, PUTATIVE (AFU_ORTHOLOGUE AFUA_2G00820)-RELATED"/>
    <property type="match status" value="1"/>
</dbReference>
<dbReference type="EMBL" id="NSDM01000025">
    <property type="protein sequence ID" value="MDQ2588930.1"/>
    <property type="molecule type" value="Genomic_DNA"/>
</dbReference>
<name>A0ABU0X9W2_9PSEU</name>
<feature type="domain" description="SGNH hydrolase-type esterase" evidence="1">
    <location>
        <begin position="8"/>
        <end position="177"/>
    </location>
</feature>